<name>A0A7Z0DMY3_9ACTN</name>
<organism evidence="2 3">
    <name type="scientific">Nocardioides panzhihuensis</name>
    <dbReference type="NCBI Taxonomy" id="860243"/>
    <lineage>
        <taxon>Bacteria</taxon>
        <taxon>Bacillati</taxon>
        <taxon>Actinomycetota</taxon>
        <taxon>Actinomycetes</taxon>
        <taxon>Propionibacteriales</taxon>
        <taxon>Nocardioidaceae</taxon>
        <taxon>Nocardioides</taxon>
    </lineage>
</organism>
<dbReference type="SUPFAM" id="SSF55298">
    <property type="entry name" value="YjgF-like"/>
    <property type="match status" value="1"/>
</dbReference>
<gene>
    <name evidence="2" type="ORF">BJ988_003085</name>
</gene>
<sequence>MSIDPAVVHRDHADGVPRSYLASATHGGVVWACGQVPRRADGSVPGSIEEQVAVTIDNLEAVLRDAGASLATVLKMTVFLADLDEFDSYDEAYRARLDGNPLPPRTTVQVARFRGEKRIEIDAVAAVVREPGGPEDPTEPAHRKE</sequence>
<dbReference type="InterPro" id="IPR035959">
    <property type="entry name" value="RutC-like_sf"/>
</dbReference>
<dbReference type="GO" id="GO:0005829">
    <property type="term" value="C:cytosol"/>
    <property type="evidence" value="ECO:0007669"/>
    <property type="project" value="TreeGrafter"/>
</dbReference>
<dbReference type="CDD" id="cd00448">
    <property type="entry name" value="YjgF_YER057c_UK114_family"/>
    <property type="match status" value="1"/>
</dbReference>
<reference evidence="2 3" key="1">
    <citation type="submission" date="2020-07" db="EMBL/GenBank/DDBJ databases">
        <title>Sequencing the genomes of 1000 actinobacteria strains.</title>
        <authorList>
            <person name="Klenk H.-P."/>
        </authorList>
    </citation>
    <scope>NUCLEOTIDE SEQUENCE [LARGE SCALE GENOMIC DNA]</scope>
    <source>
        <strain evidence="2 3">DSM 26487</strain>
    </source>
</reference>
<dbReference type="EC" id="3.5.99.10" evidence="2"/>
<evidence type="ECO:0000256" key="1">
    <source>
        <dbReference type="ARBA" id="ARBA00010552"/>
    </source>
</evidence>
<keyword evidence="2" id="KW-0378">Hydrolase</keyword>
<dbReference type="GO" id="GO:0120241">
    <property type="term" value="F:2-iminobutanoate/2-iminopropanoate deaminase"/>
    <property type="evidence" value="ECO:0007669"/>
    <property type="project" value="UniProtKB-EC"/>
</dbReference>
<dbReference type="Pfam" id="PF01042">
    <property type="entry name" value="Ribonuc_L-PSP"/>
    <property type="match status" value="1"/>
</dbReference>
<evidence type="ECO:0000313" key="3">
    <source>
        <dbReference type="Proteomes" id="UP000564496"/>
    </source>
</evidence>
<proteinExistence type="inferred from homology"/>
<dbReference type="RefSeq" id="WP_179658761.1">
    <property type="nucleotide sequence ID" value="NZ_JACBZR010000001.1"/>
</dbReference>
<dbReference type="PANTHER" id="PTHR11803:SF58">
    <property type="entry name" value="PROTEIN HMF1-RELATED"/>
    <property type="match status" value="1"/>
</dbReference>
<dbReference type="Gene3D" id="3.30.1330.40">
    <property type="entry name" value="RutC-like"/>
    <property type="match status" value="1"/>
</dbReference>
<evidence type="ECO:0000313" key="2">
    <source>
        <dbReference type="EMBL" id="NYI78437.1"/>
    </source>
</evidence>
<dbReference type="AlphaFoldDB" id="A0A7Z0DMY3"/>
<comment type="caution">
    <text evidence="2">The sequence shown here is derived from an EMBL/GenBank/DDBJ whole genome shotgun (WGS) entry which is preliminary data.</text>
</comment>
<dbReference type="Proteomes" id="UP000564496">
    <property type="component" value="Unassembled WGS sequence"/>
</dbReference>
<dbReference type="InterPro" id="IPR006175">
    <property type="entry name" value="YjgF/YER057c/UK114"/>
</dbReference>
<protein>
    <submittedName>
        <fullName evidence="2">2-iminobutanoate/2-iminopropanoate deaminase</fullName>
        <ecNumber evidence="2">3.5.99.10</ecNumber>
    </submittedName>
</protein>
<keyword evidence="3" id="KW-1185">Reference proteome</keyword>
<comment type="similarity">
    <text evidence="1">Belongs to the RutC family.</text>
</comment>
<accession>A0A7Z0DMY3</accession>
<dbReference type="EMBL" id="JACBZR010000001">
    <property type="protein sequence ID" value="NYI78437.1"/>
    <property type="molecule type" value="Genomic_DNA"/>
</dbReference>
<dbReference type="PANTHER" id="PTHR11803">
    <property type="entry name" value="2-IMINOBUTANOATE/2-IMINOPROPANOATE DEAMINASE RIDA"/>
    <property type="match status" value="1"/>
</dbReference>